<sequence length="59" mass="6494">MTRITKAQLDNIITASDKQGPDTASQTYFADAFDATMDNTGDTDLLGYLLLDHYFGDES</sequence>
<dbReference type="EMBL" id="JWHU01000008">
    <property type="protein sequence ID" value="KIU21454.1"/>
    <property type="molecule type" value="Genomic_DNA"/>
</dbReference>
<protein>
    <submittedName>
        <fullName evidence="1">Uncharacterized protein</fullName>
    </submittedName>
</protein>
<dbReference type="KEGG" id="wcb:AO080_11795"/>
<proteinExistence type="predicted"/>
<dbReference type="PATRIC" id="fig|137591.25.peg.724"/>
<dbReference type="AlphaFoldDB" id="A0A0D1K8T2"/>
<name>A0A0D1K8T2_9LACO</name>
<dbReference type="RefSeq" id="WP_043710998.1">
    <property type="nucleotide sequence ID" value="NZ_CP012874.1"/>
</dbReference>
<dbReference type="OrthoDB" id="2149732at2"/>
<evidence type="ECO:0000313" key="1">
    <source>
        <dbReference type="EMBL" id="KIU21454.1"/>
    </source>
</evidence>
<dbReference type="Proteomes" id="UP000032287">
    <property type="component" value="Unassembled WGS sequence"/>
</dbReference>
<comment type="caution">
    <text evidence="1">The sequence shown here is derived from an EMBL/GenBank/DDBJ whole genome shotgun (WGS) entry which is preliminary data.</text>
</comment>
<gene>
    <name evidence="1" type="ORF">QX99_00756</name>
</gene>
<keyword evidence="2" id="KW-1185">Reference proteome</keyword>
<accession>A0A0D1K8T2</accession>
<reference evidence="1 2" key="1">
    <citation type="journal article" date="2015" name="Microbiology (Mosc.)">
        <title>Genomics of the Weissella cibaria species with an examination of its metabolic traits.</title>
        <authorList>
            <person name="Lynch K.M."/>
            <person name="Lucid A."/>
            <person name="Arendt E.K."/>
            <person name="Sleator R.D."/>
            <person name="Lucey B."/>
            <person name="Coffey A."/>
        </authorList>
    </citation>
    <scope>NUCLEOTIDE SEQUENCE [LARGE SCALE GENOMIC DNA]</scope>
    <source>
        <strain evidence="1 2">MG1</strain>
    </source>
</reference>
<evidence type="ECO:0000313" key="2">
    <source>
        <dbReference type="Proteomes" id="UP000032287"/>
    </source>
</evidence>
<dbReference type="KEGG" id="wcb:AO080_11950"/>
<organism evidence="1 2">
    <name type="scientific">Weissella cibaria</name>
    <dbReference type="NCBI Taxonomy" id="137591"/>
    <lineage>
        <taxon>Bacteria</taxon>
        <taxon>Bacillati</taxon>
        <taxon>Bacillota</taxon>
        <taxon>Bacilli</taxon>
        <taxon>Lactobacillales</taxon>
        <taxon>Lactobacillaceae</taxon>
        <taxon>Weissella</taxon>
    </lineage>
</organism>